<sequence length="66" mass="7005">RGMYDSNGKNNPNGAVTFPKKGTNLVYTLAQIKVTKDFQRIAAPTASLSLAFSLTHPGEGTKGPIL</sequence>
<gene>
    <name evidence="1" type="ORF">PCOAH_00010250</name>
</gene>
<dbReference type="Proteomes" id="UP000092716">
    <property type="component" value="Chromosome 5"/>
</dbReference>
<evidence type="ECO:0000313" key="1">
    <source>
        <dbReference type="EMBL" id="ANQ06750.1"/>
    </source>
</evidence>
<dbReference type="EMBL" id="CP016243">
    <property type="protein sequence ID" value="ANQ06750.1"/>
    <property type="molecule type" value="Genomic_DNA"/>
</dbReference>
<reference evidence="2" key="1">
    <citation type="submission" date="2016-06" db="EMBL/GenBank/DDBJ databases">
        <title>First high quality genome sequence of Plasmodium coatneyi using continuous long reads from single molecule, real-time sequencing.</title>
        <authorList>
            <person name="Chien J.-T."/>
            <person name="Pakala S.B."/>
            <person name="Geraldo J.A."/>
            <person name="Lapp S.A."/>
            <person name="Barnwell J.W."/>
            <person name="Kissinger J.C."/>
            <person name="Galinski M.R."/>
            <person name="Humphrey J.C."/>
        </authorList>
    </citation>
    <scope>NUCLEOTIDE SEQUENCE [LARGE SCALE GENOMIC DNA]</scope>
    <source>
        <strain evidence="2">Hackeri</strain>
    </source>
</reference>
<dbReference type="KEGG" id="pcot:PCOAH_00010250"/>
<protein>
    <submittedName>
        <fullName evidence="1">Uncharacterized protein</fullName>
    </submittedName>
</protein>
<dbReference type="AlphaFoldDB" id="A0A1B1DVF5"/>
<feature type="non-terminal residue" evidence="1">
    <location>
        <position position="1"/>
    </location>
</feature>
<dbReference type="VEuPathDB" id="PlasmoDB:PCOAH_00010250"/>
<organism evidence="1 2">
    <name type="scientific">Plasmodium coatneyi</name>
    <dbReference type="NCBI Taxonomy" id="208452"/>
    <lineage>
        <taxon>Eukaryota</taxon>
        <taxon>Sar</taxon>
        <taxon>Alveolata</taxon>
        <taxon>Apicomplexa</taxon>
        <taxon>Aconoidasida</taxon>
        <taxon>Haemosporida</taxon>
        <taxon>Plasmodiidae</taxon>
        <taxon>Plasmodium</taxon>
    </lineage>
</organism>
<dbReference type="RefSeq" id="XP_019913445.1">
    <property type="nucleotide sequence ID" value="XM_020057834.1"/>
</dbReference>
<proteinExistence type="predicted"/>
<name>A0A1B1DVF5_9APIC</name>
<accession>A0A1B1DVF5</accession>
<dbReference type="GeneID" id="30907751"/>
<evidence type="ECO:0000313" key="2">
    <source>
        <dbReference type="Proteomes" id="UP000092716"/>
    </source>
</evidence>
<keyword evidence="2" id="KW-1185">Reference proteome</keyword>